<dbReference type="AlphaFoldDB" id="A0AAD4PTY6"/>
<dbReference type="GO" id="GO:0008270">
    <property type="term" value="F:zinc ion binding"/>
    <property type="evidence" value="ECO:0007669"/>
    <property type="project" value="InterPro"/>
</dbReference>
<dbReference type="InterPro" id="IPR036864">
    <property type="entry name" value="Zn2-C6_fun-type_DNA-bd_sf"/>
</dbReference>
<protein>
    <recommendedName>
        <fullName evidence="5">Zn(2)-C6 fungal-type domain-containing protein</fullName>
    </recommendedName>
</protein>
<keyword evidence="7" id="KW-1185">Reference proteome</keyword>
<dbReference type="PROSITE" id="PS50048">
    <property type="entry name" value="ZN2_CY6_FUNGAL_2"/>
    <property type="match status" value="1"/>
</dbReference>
<keyword evidence="4" id="KW-0539">Nucleus</keyword>
<keyword evidence="2" id="KW-0238">DNA-binding</keyword>
<dbReference type="EMBL" id="JAJTJA010000017">
    <property type="protein sequence ID" value="KAH8688714.1"/>
    <property type="molecule type" value="Genomic_DNA"/>
</dbReference>
<dbReference type="Proteomes" id="UP001201262">
    <property type="component" value="Unassembled WGS sequence"/>
</dbReference>
<dbReference type="Gene3D" id="4.10.240.10">
    <property type="entry name" value="Zn(2)-C6 fungal-type DNA-binding domain"/>
    <property type="match status" value="1"/>
</dbReference>
<evidence type="ECO:0000313" key="7">
    <source>
        <dbReference type="Proteomes" id="UP001201262"/>
    </source>
</evidence>
<accession>A0AAD4PTY6</accession>
<evidence type="ECO:0000256" key="4">
    <source>
        <dbReference type="ARBA" id="ARBA00023242"/>
    </source>
</evidence>
<evidence type="ECO:0000256" key="3">
    <source>
        <dbReference type="ARBA" id="ARBA00023163"/>
    </source>
</evidence>
<dbReference type="GO" id="GO:0000981">
    <property type="term" value="F:DNA-binding transcription factor activity, RNA polymerase II-specific"/>
    <property type="evidence" value="ECO:0007669"/>
    <property type="project" value="InterPro"/>
</dbReference>
<evidence type="ECO:0000259" key="5">
    <source>
        <dbReference type="PROSITE" id="PS50048"/>
    </source>
</evidence>
<dbReference type="InterPro" id="IPR001138">
    <property type="entry name" value="Zn2Cys6_DnaBD"/>
</dbReference>
<evidence type="ECO:0000256" key="1">
    <source>
        <dbReference type="ARBA" id="ARBA00023015"/>
    </source>
</evidence>
<organism evidence="6 7">
    <name type="scientific">Talaromyces proteolyticus</name>
    <dbReference type="NCBI Taxonomy" id="1131652"/>
    <lineage>
        <taxon>Eukaryota</taxon>
        <taxon>Fungi</taxon>
        <taxon>Dikarya</taxon>
        <taxon>Ascomycota</taxon>
        <taxon>Pezizomycotina</taxon>
        <taxon>Eurotiomycetes</taxon>
        <taxon>Eurotiomycetidae</taxon>
        <taxon>Eurotiales</taxon>
        <taxon>Trichocomaceae</taxon>
        <taxon>Talaromyces</taxon>
        <taxon>Talaromyces sect. Bacilispori</taxon>
    </lineage>
</organism>
<keyword evidence="3" id="KW-0804">Transcription</keyword>
<dbReference type="GO" id="GO:0003677">
    <property type="term" value="F:DNA binding"/>
    <property type="evidence" value="ECO:0007669"/>
    <property type="project" value="UniProtKB-KW"/>
</dbReference>
<dbReference type="CDD" id="cd00067">
    <property type="entry name" value="GAL4"/>
    <property type="match status" value="1"/>
</dbReference>
<dbReference type="RefSeq" id="XP_046065186.1">
    <property type="nucleotide sequence ID" value="XM_046221584.1"/>
</dbReference>
<feature type="domain" description="Zn(2)-C6 fungal-type" evidence="5">
    <location>
        <begin position="17"/>
        <end position="61"/>
    </location>
</feature>
<keyword evidence="1" id="KW-0805">Transcription regulation</keyword>
<reference evidence="6" key="1">
    <citation type="submission" date="2021-12" db="EMBL/GenBank/DDBJ databases">
        <title>Convergent genome expansion in fungi linked to evolution of root-endophyte symbiosis.</title>
        <authorList>
            <consortium name="DOE Joint Genome Institute"/>
            <person name="Ke Y.-H."/>
            <person name="Bonito G."/>
            <person name="Liao H.-L."/>
            <person name="Looney B."/>
            <person name="Rojas-Flechas A."/>
            <person name="Nash J."/>
            <person name="Hameed K."/>
            <person name="Schadt C."/>
            <person name="Martin F."/>
            <person name="Crous P.W."/>
            <person name="Miettinen O."/>
            <person name="Magnuson J.K."/>
            <person name="Labbe J."/>
            <person name="Jacobson D."/>
            <person name="Doktycz M.J."/>
            <person name="Veneault-Fourrey C."/>
            <person name="Kuo A."/>
            <person name="Mondo S."/>
            <person name="Calhoun S."/>
            <person name="Riley R."/>
            <person name="Ohm R."/>
            <person name="LaButti K."/>
            <person name="Andreopoulos B."/>
            <person name="Pangilinan J."/>
            <person name="Nolan M."/>
            <person name="Tritt A."/>
            <person name="Clum A."/>
            <person name="Lipzen A."/>
            <person name="Daum C."/>
            <person name="Barry K."/>
            <person name="Grigoriev I.V."/>
            <person name="Vilgalys R."/>
        </authorList>
    </citation>
    <scope>NUCLEOTIDE SEQUENCE</scope>
    <source>
        <strain evidence="6">PMI_201</strain>
    </source>
</reference>
<evidence type="ECO:0000256" key="2">
    <source>
        <dbReference type="ARBA" id="ARBA00023125"/>
    </source>
</evidence>
<comment type="caution">
    <text evidence="6">The sequence shown here is derived from an EMBL/GenBank/DDBJ whole genome shotgun (WGS) entry which is preliminary data.</text>
</comment>
<evidence type="ECO:0000313" key="6">
    <source>
        <dbReference type="EMBL" id="KAH8688714.1"/>
    </source>
</evidence>
<dbReference type="GeneID" id="70251871"/>
<gene>
    <name evidence="6" type="ORF">BGW36DRAFT_442583</name>
</gene>
<name>A0AAD4PTY6_9EURO</name>
<proteinExistence type="predicted"/>
<dbReference type="SUPFAM" id="SSF57701">
    <property type="entry name" value="Zn2/Cys6 DNA-binding domain"/>
    <property type="match status" value="1"/>
</dbReference>
<sequence>MRERGKRGPRGKYARLICQKCRSRKIKCVLLDSDDIRPLGSPRAPEKTCDRCRSVSLECIFEPTVLGHDTRITTGNSTARAEGPSSSSVLDVGEYLFAQSANESLTSEENTGPLPFHHTPRRRLKTTFKSMIEPSFLLSAILAKDQTFGSSIPRATSPWNKNLIDLVSDDMAITFDSWLRNRLALDESASTNIATNLLCPTLPDCSGDSEVPSLKHPILMQSMQLALSTFGQAFIFVPYRSRLVRGYKATALTTFQSISHEALKSQLYINLAYQIADRLELLPAHTISAVNKPNSLNSSGWENILLDSLQGLQIYYYDAFPIHVMRKVLANTQPHIELYQLIINHIQSVIAIKQNWASLEAISGIIEKAENDNNCLIHSSICGNGEELLAMFSSVCRVEILYTLALRARITDSTAKEGPDITNREIVHASDRVIDTFHGFTWSEGSFITFLERFGKSYPKQLEFVFEKFIQCVGNLTLNGVTFHHPPRHLIHEIVRACKNLVENSIINYKLDGTIPEGFNRRVELLAKCEERLSRPIDVAFSGGCIHAAGSKPINLFLDFMESLRARAAAKQESTQDQSNSFELCAITQAADCLIHLLPSIEWALWPEIGEYNLWRDFENNTDYSSILSIFPGSKLTSSSIQ</sequence>